<name>A0A9X1SA95_9MICC</name>
<evidence type="ECO:0000313" key="3">
    <source>
        <dbReference type="Proteomes" id="UP001139158"/>
    </source>
</evidence>
<organism evidence="2 3">
    <name type="scientific">Arthrobacter caoxuetaonis</name>
    <dbReference type="NCBI Taxonomy" id="2886935"/>
    <lineage>
        <taxon>Bacteria</taxon>
        <taxon>Bacillati</taxon>
        <taxon>Actinomycetota</taxon>
        <taxon>Actinomycetes</taxon>
        <taxon>Micrococcales</taxon>
        <taxon>Micrococcaceae</taxon>
        <taxon>Arthrobacter</taxon>
    </lineage>
</organism>
<accession>A0A9X1SA95</accession>
<dbReference type="EMBL" id="JAJFZV010000001">
    <property type="protein sequence ID" value="MCC3296410.1"/>
    <property type="molecule type" value="Genomic_DNA"/>
</dbReference>
<feature type="region of interest" description="Disordered" evidence="1">
    <location>
        <begin position="32"/>
        <end position="59"/>
    </location>
</feature>
<evidence type="ECO:0000256" key="1">
    <source>
        <dbReference type="SAM" id="MobiDB-lite"/>
    </source>
</evidence>
<dbReference type="Proteomes" id="UP001139158">
    <property type="component" value="Unassembled WGS sequence"/>
</dbReference>
<dbReference type="AlphaFoldDB" id="A0A9X1SA95"/>
<protein>
    <submittedName>
        <fullName evidence="2">Uncharacterized protein</fullName>
    </submittedName>
</protein>
<dbReference type="RefSeq" id="WP_227894143.1">
    <property type="nucleotide sequence ID" value="NZ_CP099466.1"/>
</dbReference>
<proteinExistence type="predicted"/>
<gene>
    <name evidence="2" type="ORF">LJ757_01145</name>
</gene>
<reference evidence="2" key="1">
    <citation type="submission" date="2021-10" db="EMBL/GenBank/DDBJ databases">
        <title>Novel species in genus Arthrobacter.</title>
        <authorList>
            <person name="Liu Y."/>
        </authorList>
    </citation>
    <scope>NUCLEOTIDE SEQUENCE</scope>
    <source>
        <strain evidence="2">Zg-Y453</strain>
    </source>
</reference>
<sequence>MSLIAAFSRNAVVAGTRRSGVAGSRQWALHEHDAGAEQSGDGEEHLLRQDPGMPESRSP</sequence>
<comment type="caution">
    <text evidence="2">The sequence shown here is derived from an EMBL/GenBank/DDBJ whole genome shotgun (WGS) entry which is preliminary data.</text>
</comment>
<evidence type="ECO:0000313" key="2">
    <source>
        <dbReference type="EMBL" id="MCC3296410.1"/>
    </source>
</evidence>
<keyword evidence="3" id="KW-1185">Reference proteome</keyword>